<feature type="compositionally biased region" description="Basic residues" evidence="1">
    <location>
        <begin position="357"/>
        <end position="369"/>
    </location>
</feature>
<evidence type="ECO:0000256" key="1">
    <source>
        <dbReference type="SAM" id="MobiDB-lite"/>
    </source>
</evidence>
<dbReference type="AlphaFoldDB" id="A0A6J4MG64"/>
<reference evidence="2" key="1">
    <citation type="submission" date="2020-02" db="EMBL/GenBank/DDBJ databases">
        <authorList>
            <person name="Meier V. D."/>
        </authorList>
    </citation>
    <scope>NUCLEOTIDE SEQUENCE</scope>
    <source>
        <strain evidence="2">AVDCRST_MAG72</strain>
    </source>
</reference>
<evidence type="ECO:0000313" key="2">
    <source>
        <dbReference type="EMBL" id="CAA9356688.1"/>
    </source>
</evidence>
<sequence length="381" mass="43041">MARAIYLHIGVPKAATTFLQSVMWHNKEVLAQQGVLYPGRRRSDHYRASQLVQGRRVRQAGDNAASWDRIIADLADWSGDGLISHEFFCMATTTQAKTAVERLSPAQVHVVLTARDYVRQFPAAWQQALKMDCDLSLDEFMDRALRFDLPGRWGWQSQDVPAIISRWLGAVPPQNMHLVTVPPPDSPGVLWRRWCDVIGVDPDAFDLGVASSNQSLGAPQAALLRHISPLLSAPLDFAPERYRWFRRYFGQEVLSAQTGPRIGLRRHQAEQLRALSLDAVASIAELGCEVHGDLEELIPETEQASRPHPDDVSDSEMLQVASLAIETMLRDRRLLILERDRLRRRSRRALPRSVRTVARRARRTLRRRHSAEPSARGVGRG</sequence>
<name>A0A6J4MG64_9ACTN</name>
<feature type="region of interest" description="Disordered" evidence="1">
    <location>
        <begin position="353"/>
        <end position="381"/>
    </location>
</feature>
<dbReference type="InterPro" id="IPR027417">
    <property type="entry name" value="P-loop_NTPase"/>
</dbReference>
<accession>A0A6J4MG64</accession>
<proteinExistence type="predicted"/>
<gene>
    <name evidence="2" type="ORF">AVDCRST_MAG72-1855</name>
</gene>
<dbReference type="EMBL" id="CADCUJ010000080">
    <property type="protein sequence ID" value="CAA9356688.1"/>
    <property type="molecule type" value="Genomic_DNA"/>
</dbReference>
<evidence type="ECO:0008006" key="3">
    <source>
        <dbReference type="Google" id="ProtNLM"/>
    </source>
</evidence>
<dbReference type="SUPFAM" id="SSF52540">
    <property type="entry name" value="P-loop containing nucleoside triphosphate hydrolases"/>
    <property type="match status" value="1"/>
</dbReference>
<organism evidence="2">
    <name type="scientific">uncultured Nocardioidaceae bacterium</name>
    <dbReference type="NCBI Taxonomy" id="253824"/>
    <lineage>
        <taxon>Bacteria</taxon>
        <taxon>Bacillati</taxon>
        <taxon>Actinomycetota</taxon>
        <taxon>Actinomycetes</taxon>
        <taxon>Propionibacteriales</taxon>
        <taxon>Nocardioidaceae</taxon>
        <taxon>environmental samples</taxon>
    </lineage>
</organism>
<protein>
    <recommendedName>
        <fullName evidence="3">Sulfotransferase family protein</fullName>
    </recommendedName>
</protein>